<keyword evidence="3" id="KW-1185">Reference proteome</keyword>
<dbReference type="AlphaFoldDB" id="A0A1H5QQ08"/>
<evidence type="ECO:0000313" key="2">
    <source>
        <dbReference type="EMBL" id="SEF27448.1"/>
    </source>
</evidence>
<dbReference type="EMBL" id="FNUJ01000003">
    <property type="protein sequence ID" value="SEF27448.1"/>
    <property type="molecule type" value="Genomic_DNA"/>
</dbReference>
<reference evidence="3" key="1">
    <citation type="submission" date="2016-10" db="EMBL/GenBank/DDBJ databases">
        <authorList>
            <person name="Varghese N."/>
            <person name="Submissions S."/>
        </authorList>
    </citation>
    <scope>NUCLEOTIDE SEQUENCE [LARGE SCALE GENOMIC DNA]</scope>
    <source>
        <strain evidence="3">DSM 44654</strain>
    </source>
</reference>
<accession>A0A1H5QQ08</accession>
<dbReference type="Proteomes" id="UP000198878">
    <property type="component" value="Unassembled WGS sequence"/>
</dbReference>
<gene>
    <name evidence="2" type="ORF">SAMN05421837_103856</name>
</gene>
<feature type="domain" description="KTSC" evidence="1">
    <location>
        <begin position="10"/>
        <end position="67"/>
    </location>
</feature>
<proteinExistence type="predicted"/>
<dbReference type="InterPro" id="IPR025309">
    <property type="entry name" value="KTSC_dom"/>
</dbReference>
<sequence length="73" mass="8630">MSDMRRHAVSSSTIASIGYDREEHLLEIEFVNESVYRYRLVPESVHRDLMASPSHGRFFNTRIRDKYPTEQVD</sequence>
<protein>
    <submittedName>
        <fullName evidence="2">KTSC domain-containing protein</fullName>
    </submittedName>
</protein>
<name>A0A1H5QQ08_9PSEU</name>
<organism evidence="2 3">
    <name type="scientific">Amycolatopsis pretoriensis</name>
    <dbReference type="NCBI Taxonomy" id="218821"/>
    <lineage>
        <taxon>Bacteria</taxon>
        <taxon>Bacillati</taxon>
        <taxon>Actinomycetota</taxon>
        <taxon>Actinomycetes</taxon>
        <taxon>Pseudonocardiales</taxon>
        <taxon>Pseudonocardiaceae</taxon>
        <taxon>Amycolatopsis</taxon>
    </lineage>
</organism>
<evidence type="ECO:0000259" key="1">
    <source>
        <dbReference type="Pfam" id="PF13619"/>
    </source>
</evidence>
<dbReference type="STRING" id="218821.SAMN05421837_103856"/>
<evidence type="ECO:0000313" key="3">
    <source>
        <dbReference type="Proteomes" id="UP000198878"/>
    </source>
</evidence>
<dbReference type="Pfam" id="PF13619">
    <property type="entry name" value="KTSC"/>
    <property type="match status" value="1"/>
</dbReference>